<dbReference type="RefSeq" id="WP_119870468.1">
    <property type="nucleotide sequence ID" value="NZ_BSWF01000002.1"/>
</dbReference>
<dbReference type="InterPro" id="IPR027417">
    <property type="entry name" value="P-loop_NTPase"/>
</dbReference>
<dbReference type="Pfam" id="PF20720">
    <property type="entry name" value="nSTAND3"/>
    <property type="match status" value="1"/>
</dbReference>
<dbReference type="InterPro" id="IPR049050">
    <property type="entry name" value="nSTAND3"/>
</dbReference>
<feature type="domain" description="Novel STAND NTPase 3" evidence="2">
    <location>
        <begin position="174"/>
        <end position="330"/>
    </location>
</feature>
<dbReference type="AlphaFoldDB" id="A0A3S0ZYY4"/>
<reference evidence="4 5" key="2">
    <citation type="submission" date="2020-11" db="EMBL/GenBank/DDBJ databases">
        <title>Complete genome sequence of Pectobacterium brasiliense strain F126.</title>
        <authorList>
            <person name="Miroshnikov K."/>
            <person name="Vo T.N.H."/>
            <person name="Khodykina M.V."/>
            <person name="Kabanova A.P."/>
            <person name="Shneider M."/>
            <person name="Korzhenkov A."/>
            <person name="Toschakov S.V."/>
            <person name="Miroshnikov K.A."/>
            <person name="Ignatov A.N."/>
            <person name="Mikhailova Y.V."/>
            <person name="Shelenkov A."/>
            <person name="Yanushevich Y.G."/>
            <person name="Evseev P.V."/>
        </authorList>
    </citation>
    <scope>NUCLEOTIDE SEQUENCE [LARGE SCALE GENOMIC DNA]</scope>
    <source>
        <strain evidence="4 5">F126</strain>
    </source>
</reference>
<dbReference type="Proteomes" id="UP000269351">
    <property type="component" value="Chromosome"/>
</dbReference>
<evidence type="ECO:0000259" key="2">
    <source>
        <dbReference type="Pfam" id="PF20720"/>
    </source>
</evidence>
<evidence type="ECO:0000313" key="4">
    <source>
        <dbReference type="EMBL" id="QPK22455.1"/>
    </source>
</evidence>
<evidence type="ECO:0008006" key="7">
    <source>
        <dbReference type="Google" id="ProtNLM"/>
    </source>
</evidence>
<sequence>MSDYDFKTLNDKDFEILVVDLLSLEKNTLIERFKPGKDQGVDGRFYINERKIIIQAKHYIQSGFSGLMRSLREELTKVKDIRPFGYIVATSVPLSDSNKDKIFSLFQPFIKSKSDIYGSEDLNSLLLLHPEVEEKHFKLWLSGTKILRRINNHGIYSRSKSVLEDIYERSNVLIKTSQFEKSLEILNKNNILLITGLPGVGKTTLANQLSLFFVSKDFTFIHISEDISEADSIFEPNDKQIFYFDDFLGSNYLEILSGSKSSSISLFLRRVSKTKNIKVIFTSRTNILNRAKSLSEALAEATLKQNEYELNVSELSIREKGEMLYNHLWHSNLEKKYLSHIFENKNYWSIIKHKNFNPRLIEFITSHKRIQNIDASEYWEYILDVLDNPKEIWSFYFKKQLSKEQLFITCLVVFNGGVITEKEIKESYDKLMKKLDPAYCLIHQLDFNDFLKELLRSTINRTISPDNSIAISLFNPSISDYLIDRFYQDYNLLKLLYISLQTTKSLNFLFSLFYDKKISQQTIRKILGNITNTIKFDFMNTYHVNMVHHLISNSPIFNDIIINVLNEILVVNIDLNTMNYNRKIGDIIFFMFSNGLIDEHFAKSFVYHMLKDENKKIQHINIIPLTRIAQHLISDNDFISWVKDRIYDYWEMHSDREMEKLQIFQYMSDDEFDTANDVAGEKISELLSKYAVKLEEHQCEEIIAGCDITWFLPDNSSEQDDDEELTSPFLNKLYSQTDYEYIDDLFQSDNNLISF</sequence>
<dbReference type="EMBL" id="JACGET010000004">
    <property type="protein sequence ID" value="MBN3105483.1"/>
    <property type="molecule type" value="Genomic_DNA"/>
</dbReference>
<dbReference type="Proteomes" id="UP000762586">
    <property type="component" value="Unassembled WGS sequence"/>
</dbReference>
<organism evidence="4 5">
    <name type="scientific">Pectobacterium brasiliense</name>
    <dbReference type="NCBI Taxonomy" id="180957"/>
    <lineage>
        <taxon>Bacteria</taxon>
        <taxon>Pseudomonadati</taxon>
        <taxon>Pseudomonadota</taxon>
        <taxon>Gammaproteobacteria</taxon>
        <taxon>Enterobacterales</taxon>
        <taxon>Pectobacteriaceae</taxon>
        <taxon>Pectobacterium</taxon>
    </lineage>
</organism>
<proteinExistence type="predicted"/>
<dbReference type="GO" id="GO:0009307">
    <property type="term" value="P:DNA restriction-modification system"/>
    <property type="evidence" value="ECO:0007669"/>
    <property type="project" value="InterPro"/>
</dbReference>
<protein>
    <recommendedName>
        <fullName evidence="7">Restriction endonuclease type IV Mrr domain-containing protein</fullName>
    </recommendedName>
</protein>
<dbReference type="Pfam" id="PF04471">
    <property type="entry name" value="Mrr_cat"/>
    <property type="match status" value="1"/>
</dbReference>
<gene>
    <name evidence="4" type="ORF">F126LOC_012255</name>
    <name evidence="3" type="ORF">H4F48_05250</name>
</gene>
<name>A0A3S0ZYY4_9GAMM</name>
<dbReference type="SUPFAM" id="SSF52540">
    <property type="entry name" value="P-loop containing nucleoside triphosphate hydrolases"/>
    <property type="match status" value="1"/>
</dbReference>
<dbReference type="Gene3D" id="3.40.50.300">
    <property type="entry name" value="P-loop containing nucleotide triphosphate hydrolases"/>
    <property type="match status" value="1"/>
</dbReference>
<evidence type="ECO:0000313" key="6">
    <source>
        <dbReference type="Proteomes" id="UP000762586"/>
    </source>
</evidence>
<evidence type="ECO:0000313" key="3">
    <source>
        <dbReference type="EMBL" id="MBN3105483.1"/>
    </source>
</evidence>
<dbReference type="GO" id="GO:0003677">
    <property type="term" value="F:DNA binding"/>
    <property type="evidence" value="ECO:0007669"/>
    <property type="project" value="InterPro"/>
</dbReference>
<feature type="domain" description="Restriction endonuclease type IV Mrr" evidence="1">
    <location>
        <begin position="8"/>
        <end position="60"/>
    </location>
</feature>
<evidence type="ECO:0000313" key="5">
    <source>
        <dbReference type="Proteomes" id="UP000269351"/>
    </source>
</evidence>
<dbReference type="GO" id="GO:0004519">
    <property type="term" value="F:endonuclease activity"/>
    <property type="evidence" value="ECO:0007669"/>
    <property type="project" value="InterPro"/>
</dbReference>
<keyword evidence="6" id="KW-1185">Reference proteome</keyword>
<dbReference type="InterPro" id="IPR007560">
    <property type="entry name" value="Restrct_endonuc_IV_Mrr"/>
</dbReference>
<dbReference type="EMBL" id="CP065031">
    <property type="protein sequence ID" value="QPK22455.1"/>
    <property type="molecule type" value="Genomic_DNA"/>
</dbReference>
<accession>A0A3S0ZYY4</accession>
<dbReference type="InterPro" id="IPR011856">
    <property type="entry name" value="tRNA_endonuc-like_dom_sf"/>
</dbReference>
<evidence type="ECO:0000259" key="1">
    <source>
        <dbReference type="Pfam" id="PF04471"/>
    </source>
</evidence>
<dbReference type="Gene3D" id="3.40.1350.10">
    <property type="match status" value="1"/>
</dbReference>
<reference evidence="3 6" key="1">
    <citation type="submission" date="2020-07" db="EMBL/GenBank/DDBJ databases">
        <title>A pangenomic view of the genus Pectobacterium provides insights into genome organization, phylogeny, and virulence.</title>
        <authorList>
            <person name="Jonkheer E."/>
            <person name="Brankovics B."/>
            <person name="Houwers I."/>
            <person name="Van Der Wolf J."/>
            <person name="Bonants P."/>
            <person name="Vreeburg R."/>
            <person name="Bollema R."/>
            <person name="De Haan J."/>
            <person name="Berke L."/>
            <person name="De Ridder D."/>
            <person name="Smit S."/>
            <person name="Van Der Lee T.A.J."/>
        </authorList>
    </citation>
    <scope>NUCLEOTIDE SEQUENCE [LARGE SCALE GENOMIC DNA]</scope>
    <source>
        <strain evidence="3 6">NAK:384</strain>
    </source>
</reference>